<gene>
    <name evidence="1" type="ORF">OKIOD_LOCUS13955</name>
</gene>
<accession>A0ABN7SZL0</accession>
<dbReference type="InterPro" id="IPR016187">
    <property type="entry name" value="CTDL_fold"/>
</dbReference>
<protein>
    <submittedName>
        <fullName evidence="1">Oidioi.mRNA.OKI2018_I69.chr2.g5190.t1.cds</fullName>
    </submittedName>
</protein>
<name>A0ABN7SZL0_OIKDI</name>
<keyword evidence="2" id="KW-1185">Reference proteome</keyword>
<proteinExistence type="predicted"/>
<sequence length="696" mass="77319">MTCSELREDGTATCFWTPTVEQIGLHTVCGLCYDVFKRPSNRNCVKIEVIHKEPPIEDPCNTTTIEGMKRNIKILEKIIQASELESDFVIFESSNTNGAHHDFKIKVFGDRDVSDLPELFDNNPHTFFQFDQACGITESPQKIEIHSTKFNNANKLRKILFESLELTVHSDTLSLPRVNISDAKWNVIPEQTPVFQYDQMYLLIGDEKIQAFQNPDSPGSFIFKSTSGPIVTSKLTLEFHSKHLKLSKLSFSWFECETTGKLNPSITSGTFVDPESTAHPVCYRYTGQNAFDETVYTGEYWNEAILPAFFNPATNDHPDRHYNFVVVKKTSGDFNDFDEVKNACSEFGMSLVYPYNANANDFWLERLNEQQASTPGLRLMIGLIYTLFSKTSGALVPSETALPIVDDTGDTNGYINFDGLTYQQAFNKMKDNGNQFIMDATTGQWSAIGSVPAGMDATFCFKTEEITTICSNSFCNNTETAQYECTCPDDGSTLINEFGIDKCVNATLPCDVEDPCVFPAVCKNLFDTAVCECPDEGSTQFLSADGVSCEIIDPCSTGLHNCDHPSLECVSAADGDYTCENSFECPCDMDCLNPPCIDLTDCFGLGSVTSCPDIDCTDVGPIKGQYRCPVGKEGNCVRPSDCEFDCQRLGPGWDCLKEKCQAALAINLLLDEIDGKRSLQHCYKKNESITTISEDT</sequence>
<evidence type="ECO:0000313" key="1">
    <source>
        <dbReference type="EMBL" id="CAG5110834.1"/>
    </source>
</evidence>
<dbReference type="SUPFAM" id="SSF56436">
    <property type="entry name" value="C-type lectin-like"/>
    <property type="match status" value="1"/>
</dbReference>
<dbReference type="EMBL" id="OU015567">
    <property type="protein sequence ID" value="CAG5110834.1"/>
    <property type="molecule type" value="Genomic_DNA"/>
</dbReference>
<evidence type="ECO:0000313" key="2">
    <source>
        <dbReference type="Proteomes" id="UP001158576"/>
    </source>
</evidence>
<dbReference type="Proteomes" id="UP001158576">
    <property type="component" value="Chromosome 2"/>
</dbReference>
<reference evidence="1 2" key="1">
    <citation type="submission" date="2021-04" db="EMBL/GenBank/DDBJ databases">
        <authorList>
            <person name="Bliznina A."/>
        </authorList>
    </citation>
    <scope>NUCLEOTIDE SEQUENCE [LARGE SCALE GENOMIC DNA]</scope>
</reference>
<organism evidence="1 2">
    <name type="scientific">Oikopleura dioica</name>
    <name type="common">Tunicate</name>
    <dbReference type="NCBI Taxonomy" id="34765"/>
    <lineage>
        <taxon>Eukaryota</taxon>
        <taxon>Metazoa</taxon>
        <taxon>Chordata</taxon>
        <taxon>Tunicata</taxon>
        <taxon>Appendicularia</taxon>
        <taxon>Copelata</taxon>
        <taxon>Oikopleuridae</taxon>
        <taxon>Oikopleura</taxon>
    </lineage>
</organism>